<feature type="signal peptide" evidence="1">
    <location>
        <begin position="1"/>
        <end position="27"/>
    </location>
</feature>
<proteinExistence type="predicted"/>
<feature type="chain" id="PRO_5045492127" evidence="1">
    <location>
        <begin position="28"/>
        <end position="278"/>
    </location>
</feature>
<keyword evidence="1" id="KW-0732">Signal</keyword>
<evidence type="ECO:0000313" key="2">
    <source>
        <dbReference type="EMBL" id="MEM5498055.1"/>
    </source>
</evidence>
<dbReference type="Proteomes" id="UP001461163">
    <property type="component" value="Unassembled WGS sequence"/>
</dbReference>
<organism evidence="2 3">
    <name type="scientific">Paraglaciecola mesophila</name>
    <dbReference type="NCBI Taxonomy" id="197222"/>
    <lineage>
        <taxon>Bacteria</taxon>
        <taxon>Pseudomonadati</taxon>
        <taxon>Pseudomonadota</taxon>
        <taxon>Gammaproteobacteria</taxon>
        <taxon>Alteromonadales</taxon>
        <taxon>Alteromonadaceae</taxon>
        <taxon>Paraglaciecola</taxon>
    </lineage>
</organism>
<keyword evidence="3" id="KW-1185">Reference proteome</keyword>
<accession>A0ABU9SVY2</accession>
<reference evidence="2 3" key="1">
    <citation type="submission" date="2024-03" db="EMBL/GenBank/DDBJ databases">
        <title>Community enrichment and isolation of bacterial strains for fucoidan degradation.</title>
        <authorList>
            <person name="Sichert A."/>
        </authorList>
    </citation>
    <scope>NUCLEOTIDE SEQUENCE [LARGE SCALE GENOMIC DNA]</scope>
    <source>
        <strain evidence="2 3">AS12</strain>
    </source>
</reference>
<dbReference type="RefSeq" id="WP_033186282.1">
    <property type="nucleotide sequence ID" value="NZ_JBBMQS010000006.1"/>
</dbReference>
<gene>
    <name evidence="2" type="ORF">WNY77_11665</name>
</gene>
<evidence type="ECO:0000256" key="1">
    <source>
        <dbReference type="SAM" id="SignalP"/>
    </source>
</evidence>
<evidence type="ECO:0000313" key="3">
    <source>
        <dbReference type="Proteomes" id="UP001461163"/>
    </source>
</evidence>
<comment type="caution">
    <text evidence="2">The sequence shown here is derived from an EMBL/GenBank/DDBJ whole genome shotgun (WGS) entry which is preliminary data.</text>
</comment>
<protein>
    <submittedName>
        <fullName evidence="2">PEP-CTERM sorting domain-containing protein</fullName>
    </submittedName>
</protein>
<sequence length="278" mass="28242">MSNLVKKTKLVTLAALLAFGAASQAGAATISFGGQAATDGSGQTSSRIDASNQITAATVANGYFVETFDSATVFPVGAGGDTSYNVAGASDGCQINSPLAVTPSGAGVLNVRNNSVPNVAAAPAGDNTCYAYTTPENVGTDSSVDIDYTTFLANVGTIDASLAGSKINYLGFYWGSVDTYNSFEFYDGATLVASITGPQLLAQLNGSSGNQTSPASNTYVNIDFSDAEAFDNFKVISSGIAGEFDNVVVGLKQVPAPANLAFLGLGLLGLALGKRFKK</sequence>
<name>A0ABU9SVY2_9ALTE</name>
<dbReference type="EMBL" id="JBBMQS010000006">
    <property type="protein sequence ID" value="MEM5498055.1"/>
    <property type="molecule type" value="Genomic_DNA"/>
</dbReference>